<proteinExistence type="predicted"/>
<evidence type="ECO:0000313" key="1">
    <source>
        <dbReference type="EMBL" id="TDL25116.1"/>
    </source>
</evidence>
<name>A0A4Y7QCM6_9AGAM</name>
<accession>A0A4Y7QCM6</accession>
<dbReference type="EMBL" id="ML170164">
    <property type="protein sequence ID" value="TDL25116.1"/>
    <property type="molecule type" value="Genomic_DNA"/>
</dbReference>
<organism evidence="1 2">
    <name type="scientific">Rickenella mellea</name>
    <dbReference type="NCBI Taxonomy" id="50990"/>
    <lineage>
        <taxon>Eukaryota</taxon>
        <taxon>Fungi</taxon>
        <taxon>Dikarya</taxon>
        <taxon>Basidiomycota</taxon>
        <taxon>Agaricomycotina</taxon>
        <taxon>Agaricomycetes</taxon>
        <taxon>Hymenochaetales</taxon>
        <taxon>Rickenellaceae</taxon>
        <taxon>Rickenella</taxon>
    </lineage>
</organism>
<dbReference type="AlphaFoldDB" id="A0A4Y7QCM6"/>
<keyword evidence="2" id="KW-1185">Reference proteome</keyword>
<dbReference type="VEuPathDB" id="FungiDB:BD410DRAFT_784939"/>
<sequence length="165" mass="18694">MHTSNVLKLFYNTASRLAYSYNITLDNWLHLLRFIRAFRQVCRDRDVRLELQVRSFTHGRLSNTNRGQLRARDEPRLPAQGAEHYGRPPALRPVWSAKAHQSSLREGIIKGLLFSGNALLLQSGTSEQHATNLLEFAADCLCCDTAQRSLRLSCGLLSVCLRFPA</sequence>
<reference evidence="1 2" key="1">
    <citation type="submission" date="2018-06" db="EMBL/GenBank/DDBJ databases">
        <title>A transcriptomic atlas of mushroom development highlights an independent origin of complex multicellularity.</title>
        <authorList>
            <consortium name="DOE Joint Genome Institute"/>
            <person name="Krizsan K."/>
            <person name="Almasi E."/>
            <person name="Merenyi Z."/>
            <person name="Sahu N."/>
            <person name="Viragh M."/>
            <person name="Koszo T."/>
            <person name="Mondo S."/>
            <person name="Kiss B."/>
            <person name="Balint B."/>
            <person name="Kues U."/>
            <person name="Barry K."/>
            <person name="Hegedus J.C."/>
            <person name="Henrissat B."/>
            <person name="Johnson J."/>
            <person name="Lipzen A."/>
            <person name="Ohm R."/>
            <person name="Nagy I."/>
            <person name="Pangilinan J."/>
            <person name="Yan J."/>
            <person name="Xiong Y."/>
            <person name="Grigoriev I.V."/>
            <person name="Hibbett D.S."/>
            <person name="Nagy L.G."/>
        </authorList>
    </citation>
    <scope>NUCLEOTIDE SEQUENCE [LARGE SCALE GENOMIC DNA]</scope>
    <source>
        <strain evidence="1 2">SZMC22713</strain>
    </source>
</reference>
<protein>
    <submittedName>
        <fullName evidence="1">Uncharacterized protein</fullName>
    </submittedName>
</protein>
<gene>
    <name evidence="1" type="ORF">BD410DRAFT_784939</name>
</gene>
<evidence type="ECO:0000313" key="2">
    <source>
        <dbReference type="Proteomes" id="UP000294933"/>
    </source>
</evidence>
<dbReference type="Proteomes" id="UP000294933">
    <property type="component" value="Unassembled WGS sequence"/>
</dbReference>